<keyword evidence="4" id="KW-0472">Membrane</keyword>
<evidence type="ECO:0000256" key="1">
    <source>
        <dbReference type="ARBA" id="ARBA00004141"/>
    </source>
</evidence>
<comment type="subcellular location">
    <subcellularLocation>
        <location evidence="1">Membrane</location>
        <topology evidence="1">Multi-pass membrane protein</topology>
    </subcellularLocation>
</comment>
<keyword evidence="6" id="KW-1185">Reference proteome</keyword>
<dbReference type="AlphaFoldDB" id="A0A4V3DA98"/>
<dbReference type="Pfam" id="PF07681">
    <property type="entry name" value="DoxX"/>
    <property type="match status" value="1"/>
</dbReference>
<dbReference type="Proteomes" id="UP000295705">
    <property type="component" value="Unassembled WGS sequence"/>
</dbReference>
<protein>
    <submittedName>
        <fullName evidence="5">Putative membrane protein YphA (DoxX/SURF4 family)</fullName>
    </submittedName>
</protein>
<evidence type="ECO:0000256" key="4">
    <source>
        <dbReference type="ARBA" id="ARBA00023136"/>
    </source>
</evidence>
<gene>
    <name evidence="5" type="ORF">EV188_103564</name>
</gene>
<reference evidence="5 6" key="1">
    <citation type="submission" date="2019-03" db="EMBL/GenBank/DDBJ databases">
        <title>Genomic Encyclopedia of Type Strains, Phase IV (KMG-IV): sequencing the most valuable type-strain genomes for metagenomic binning, comparative biology and taxonomic classification.</title>
        <authorList>
            <person name="Goeker M."/>
        </authorList>
    </citation>
    <scope>NUCLEOTIDE SEQUENCE [LARGE SCALE GENOMIC DNA]</scope>
    <source>
        <strain evidence="5 6">DSM 45775</strain>
    </source>
</reference>
<accession>A0A4V3DA98</accession>
<dbReference type="InterPro" id="IPR032808">
    <property type="entry name" value="DoxX"/>
</dbReference>
<name>A0A4V3DA98_9PSEU</name>
<proteinExistence type="predicted"/>
<evidence type="ECO:0000256" key="3">
    <source>
        <dbReference type="ARBA" id="ARBA00022989"/>
    </source>
</evidence>
<keyword evidence="2" id="KW-0812">Transmembrane</keyword>
<sequence>MIVRRLARPMLAAIFIKGGVDTLLNPEPRIQKATPLLEKAAPSLPEQVPSEPHQLVKIDAGVKIAAGSLLAINKFPRVASLALAATLVPTTVAGHPFWEKSDPAEKQADQQQFLKNVSILGGLILASVDTHGKPSLGWRGRRAARKVAKRTSEFTGELTGHSDDAGDKLREAGDKVRRNVVDGVDVAIGSLAS</sequence>
<dbReference type="GO" id="GO:0016020">
    <property type="term" value="C:membrane"/>
    <property type="evidence" value="ECO:0007669"/>
    <property type="project" value="UniProtKB-SubCell"/>
</dbReference>
<organism evidence="5 6">
    <name type="scientific">Actinomycetospora succinea</name>
    <dbReference type="NCBI Taxonomy" id="663603"/>
    <lineage>
        <taxon>Bacteria</taxon>
        <taxon>Bacillati</taxon>
        <taxon>Actinomycetota</taxon>
        <taxon>Actinomycetes</taxon>
        <taxon>Pseudonocardiales</taxon>
        <taxon>Pseudonocardiaceae</taxon>
        <taxon>Actinomycetospora</taxon>
    </lineage>
</organism>
<evidence type="ECO:0000313" key="5">
    <source>
        <dbReference type="EMBL" id="TDQ61058.1"/>
    </source>
</evidence>
<dbReference type="EMBL" id="SNYO01000003">
    <property type="protein sequence ID" value="TDQ61058.1"/>
    <property type="molecule type" value="Genomic_DNA"/>
</dbReference>
<evidence type="ECO:0000313" key="6">
    <source>
        <dbReference type="Proteomes" id="UP000295705"/>
    </source>
</evidence>
<dbReference type="OrthoDB" id="329282at2"/>
<comment type="caution">
    <text evidence="5">The sequence shown here is derived from an EMBL/GenBank/DDBJ whole genome shotgun (WGS) entry which is preliminary data.</text>
</comment>
<evidence type="ECO:0000256" key="2">
    <source>
        <dbReference type="ARBA" id="ARBA00022692"/>
    </source>
</evidence>
<dbReference type="RefSeq" id="WP_133826849.1">
    <property type="nucleotide sequence ID" value="NZ_BAABHR010000032.1"/>
</dbReference>
<keyword evidence="3" id="KW-1133">Transmembrane helix</keyword>